<dbReference type="EMBL" id="BAABCA010000002">
    <property type="protein sequence ID" value="GAA4234254.1"/>
    <property type="molecule type" value="Genomic_DNA"/>
</dbReference>
<evidence type="ECO:0000313" key="1">
    <source>
        <dbReference type="EMBL" id="GAA4234254.1"/>
    </source>
</evidence>
<keyword evidence="2" id="KW-1185">Reference proteome</keyword>
<protein>
    <submittedName>
        <fullName evidence="1">Uncharacterized protein</fullName>
    </submittedName>
</protein>
<organism evidence="1 2">
    <name type="scientific">Postechiella marina</name>
    <dbReference type="NCBI Taxonomy" id="943941"/>
    <lineage>
        <taxon>Bacteria</taxon>
        <taxon>Pseudomonadati</taxon>
        <taxon>Bacteroidota</taxon>
        <taxon>Flavobacteriia</taxon>
        <taxon>Flavobacteriales</taxon>
        <taxon>Flavobacteriaceae</taxon>
        <taxon>Postechiella</taxon>
    </lineage>
</organism>
<evidence type="ECO:0000313" key="2">
    <source>
        <dbReference type="Proteomes" id="UP001501496"/>
    </source>
</evidence>
<dbReference type="Proteomes" id="UP001501496">
    <property type="component" value="Unassembled WGS sequence"/>
</dbReference>
<name>A0ABP8C618_9FLAO</name>
<reference evidence="2" key="1">
    <citation type="journal article" date="2019" name="Int. J. Syst. Evol. Microbiol.">
        <title>The Global Catalogue of Microorganisms (GCM) 10K type strain sequencing project: providing services to taxonomists for standard genome sequencing and annotation.</title>
        <authorList>
            <consortium name="The Broad Institute Genomics Platform"/>
            <consortium name="The Broad Institute Genome Sequencing Center for Infectious Disease"/>
            <person name="Wu L."/>
            <person name="Ma J."/>
        </authorList>
    </citation>
    <scope>NUCLEOTIDE SEQUENCE [LARGE SCALE GENOMIC DNA]</scope>
    <source>
        <strain evidence="2">JCM 17630</strain>
    </source>
</reference>
<sequence>MVLALNIWGVLGYRILSTVNPGTPEIALQDFEGSFIPKQNKMVDTFSIQTVNRDPFLGTLLVKKKATSNKQKQSRKEKVIWMPIIYHGCIVKQKSNAKIYIISINDKQILMKIGQEIDGIKLIRGNSKSVLLEYKQSRKSVLKI</sequence>
<proteinExistence type="predicted"/>
<gene>
    <name evidence="1" type="ORF">GCM10022291_13270</name>
</gene>
<accession>A0ABP8C618</accession>
<comment type="caution">
    <text evidence="1">The sequence shown here is derived from an EMBL/GenBank/DDBJ whole genome shotgun (WGS) entry which is preliminary data.</text>
</comment>